<gene>
    <name evidence="3" type="ORF">PD5205_00194</name>
    <name evidence="2" type="ORF">PD885_03818</name>
</gene>
<protein>
    <recommendedName>
        <fullName evidence="1">DUF6566 domain-containing protein</fullName>
    </recommendedName>
</protein>
<reference evidence="3 5" key="1">
    <citation type="submission" date="2017-05" db="EMBL/GenBank/DDBJ databases">
        <authorList>
            <person name="Song R."/>
            <person name="Chenine A.L."/>
            <person name="Ruprecht R.M."/>
        </authorList>
    </citation>
    <scope>NUCLEOTIDE SEQUENCE [LARGE SCALE GENOMIC DNA]</scope>
    <source>
        <strain evidence="3">PD5205</strain>
    </source>
</reference>
<evidence type="ECO:0000259" key="1">
    <source>
        <dbReference type="Pfam" id="PF20204"/>
    </source>
</evidence>
<dbReference type="EMBL" id="LT853885">
    <property type="protein sequence ID" value="SMR01515.1"/>
    <property type="molecule type" value="Genomic_DNA"/>
</dbReference>
<feature type="domain" description="DUF6566" evidence="1">
    <location>
        <begin position="8"/>
        <end position="79"/>
    </location>
</feature>
<dbReference type="Proteomes" id="UP000195877">
    <property type="component" value="Chromosome 1"/>
</dbReference>
<dbReference type="Proteomes" id="UP000195953">
    <property type="component" value="Chromosome 1"/>
</dbReference>
<dbReference type="AlphaFoldDB" id="A0A1Y6H3K8"/>
<name>A0A1Y6H3K8_9XANT</name>
<proteinExistence type="predicted"/>
<evidence type="ECO:0000313" key="3">
    <source>
        <dbReference type="EMBL" id="SMR01515.1"/>
    </source>
</evidence>
<evidence type="ECO:0000313" key="2">
    <source>
        <dbReference type="EMBL" id="SMR01038.1"/>
    </source>
</evidence>
<sequence length="81" mass="9276">MSRQSRFETTKYREHEIRVRAAQVAPDAKWTLWVDVYALSGERQPRIGGQEPSWETYQDAIAHGFGVGKRLIDAQLEMANA</sequence>
<dbReference type="InterPro" id="IPR046696">
    <property type="entry name" value="DUF6566"/>
</dbReference>
<accession>A0A1Y6H3K8</accession>
<keyword evidence="4" id="KW-1185">Reference proteome</keyword>
<dbReference type="EMBL" id="LT853882">
    <property type="protein sequence ID" value="SMR01038.1"/>
    <property type="molecule type" value="Genomic_DNA"/>
</dbReference>
<evidence type="ECO:0000313" key="4">
    <source>
        <dbReference type="Proteomes" id="UP000195877"/>
    </source>
</evidence>
<dbReference type="Pfam" id="PF20204">
    <property type="entry name" value="DUF6566"/>
    <property type="match status" value="1"/>
</dbReference>
<reference evidence="2 4" key="2">
    <citation type="submission" date="2017-05" db="EMBL/GenBank/DDBJ databases">
        <authorList>
            <person name="Blom J."/>
        </authorList>
    </citation>
    <scope>NUCLEOTIDE SEQUENCE [LARGE SCALE GENOMIC DNA]</scope>
    <source>
        <strain evidence="2">PD885</strain>
    </source>
</reference>
<dbReference type="KEGG" id="xfr:BER92_00920"/>
<organism evidence="3 5">
    <name type="scientific">Xanthomonas fragariae</name>
    <dbReference type="NCBI Taxonomy" id="48664"/>
    <lineage>
        <taxon>Bacteria</taxon>
        <taxon>Pseudomonadati</taxon>
        <taxon>Pseudomonadota</taxon>
        <taxon>Gammaproteobacteria</taxon>
        <taxon>Lysobacterales</taxon>
        <taxon>Lysobacteraceae</taxon>
        <taxon>Xanthomonas</taxon>
    </lineage>
</organism>
<evidence type="ECO:0000313" key="5">
    <source>
        <dbReference type="Proteomes" id="UP000195953"/>
    </source>
</evidence>